<keyword evidence="3" id="KW-1003">Cell membrane</keyword>
<feature type="compositionally biased region" description="Polar residues" evidence="7">
    <location>
        <begin position="48"/>
        <end position="58"/>
    </location>
</feature>
<evidence type="ECO:0000256" key="2">
    <source>
        <dbReference type="ARBA" id="ARBA00007635"/>
    </source>
</evidence>
<evidence type="ECO:0000313" key="11">
    <source>
        <dbReference type="Proteomes" id="UP001054857"/>
    </source>
</evidence>
<evidence type="ECO:0000256" key="4">
    <source>
        <dbReference type="ARBA" id="ARBA00022692"/>
    </source>
</evidence>
<keyword evidence="6 8" id="KW-0472">Membrane</keyword>
<feature type="compositionally biased region" description="Low complexity" evidence="7">
    <location>
        <begin position="59"/>
        <end position="91"/>
    </location>
</feature>
<accession>A0AAD3DJN3</accession>
<protein>
    <recommendedName>
        <fullName evidence="9">EamA domain-containing protein</fullName>
    </recommendedName>
</protein>
<keyword evidence="4 8" id="KW-0812">Transmembrane</keyword>
<evidence type="ECO:0000256" key="7">
    <source>
        <dbReference type="SAM" id="MobiDB-lite"/>
    </source>
</evidence>
<dbReference type="InterPro" id="IPR037185">
    <property type="entry name" value="EmrE-like"/>
</dbReference>
<dbReference type="SUPFAM" id="SSF103481">
    <property type="entry name" value="Multidrug resistance efflux transporter EmrE"/>
    <property type="match status" value="1"/>
</dbReference>
<evidence type="ECO:0000256" key="6">
    <source>
        <dbReference type="ARBA" id="ARBA00023136"/>
    </source>
</evidence>
<dbReference type="PANTHER" id="PTHR42920:SF23">
    <property type="entry name" value="EAMA DOMAIN-CONTAINING PROTEIN"/>
    <property type="match status" value="1"/>
</dbReference>
<feature type="compositionally biased region" description="Basic residues" evidence="7">
    <location>
        <begin position="17"/>
        <end position="28"/>
    </location>
</feature>
<dbReference type="InterPro" id="IPR000620">
    <property type="entry name" value="EamA_dom"/>
</dbReference>
<dbReference type="EMBL" id="BMAR01000004">
    <property type="protein sequence ID" value="GFR43045.1"/>
    <property type="molecule type" value="Genomic_DNA"/>
</dbReference>
<dbReference type="InterPro" id="IPR051258">
    <property type="entry name" value="Diverse_Substrate_Transporter"/>
</dbReference>
<proteinExistence type="inferred from homology"/>
<evidence type="ECO:0000256" key="5">
    <source>
        <dbReference type="ARBA" id="ARBA00022989"/>
    </source>
</evidence>
<comment type="similarity">
    <text evidence="2">Belongs to the drug/metabolite transporter (DMT) superfamily. Plant drug/metabolite exporter (P-DME) (TC 2.A.7.4) family.</text>
</comment>
<comment type="subcellular location">
    <subcellularLocation>
        <location evidence="1">Cell membrane</location>
        <topology evidence="1">Multi-pass membrane protein</topology>
    </subcellularLocation>
</comment>
<dbReference type="AlphaFoldDB" id="A0AAD3DJN3"/>
<feature type="compositionally biased region" description="Low complexity" evidence="7">
    <location>
        <begin position="440"/>
        <end position="465"/>
    </location>
</feature>
<feature type="transmembrane region" description="Helical" evidence="8">
    <location>
        <begin position="768"/>
        <end position="790"/>
    </location>
</feature>
<evidence type="ECO:0000313" key="10">
    <source>
        <dbReference type="EMBL" id="GFR43045.1"/>
    </source>
</evidence>
<dbReference type="Proteomes" id="UP001054857">
    <property type="component" value="Unassembled WGS sequence"/>
</dbReference>
<gene>
    <name evidence="10" type="ORF">Agub_g4051</name>
</gene>
<evidence type="ECO:0000256" key="8">
    <source>
        <dbReference type="SAM" id="Phobius"/>
    </source>
</evidence>
<feature type="region of interest" description="Disordered" evidence="7">
    <location>
        <begin position="435"/>
        <end position="465"/>
    </location>
</feature>
<evidence type="ECO:0000256" key="1">
    <source>
        <dbReference type="ARBA" id="ARBA00004651"/>
    </source>
</evidence>
<reference evidence="10 11" key="1">
    <citation type="journal article" date="2021" name="Sci. Rep.">
        <title>Genome sequencing of the multicellular alga Astrephomene provides insights into convergent evolution of germ-soma differentiation.</title>
        <authorList>
            <person name="Yamashita S."/>
            <person name="Yamamoto K."/>
            <person name="Matsuzaki R."/>
            <person name="Suzuki S."/>
            <person name="Yamaguchi H."/>
            <person name="Hirooka S."/>
            <person name="Minakuchi Y."/>
            <person name="Miyagishima S."/>
            <person name="Kawachi M."/>
            <person name="Toyoda A."/>
            <person name="Nozaki H."/>
        </authorList>
    </citation>
    <scope>NUCLEOTIDE SEQUENCE [LARGE SCALE GENOMIC DNA]</scope>
    <source>
        <strain evidence="10 11">NIES-4017</strain>
    </source>
</reference>
<feature type="compositionally biased region" description="Low complexity" evidence="7">
    <location>
        <begin position="168"/>
        <end position="189"/>
    </location>
</feature>
<feature type="compositionally biased region" description="Low complexity" evidence="7">
    <location>
        <begin position="210"/>
        <end position="225"/>
    </location>
</feature>
<feature type="domain" description="EamA" evidence="9">
    <location>
        <begin position="696"/>
        <end position="841"/>
    </location>
</feature>
<evidence type="ECO:0000256" key="3">
    <source>
        <dbReference type="ARBA" id="ARBA00022475"/>
    </source>
</evidence>
<feature type="transmembrane region" description="Helical" evidence="8">
    <location>
        <begin position="802"/>
        <end position="821"/>
    </location>
</feature>
<keyword evidence="5 8" id="KW-1133">Transmembrane helix</keyword>
<feature type="region of interest" description="Disordered" evidence="7">
    <location>
        <begin position="17"/>
        <end position="91"/>
    </location>
</feature>
<name>A0AAD3DJN3_9CHLO</name>
<organism evidence="10 11">
    <name type="scientific">Astrephomene gubernaculifera</name>
    <dbReference type="NCBI Taxonomy" id="47775"/>
    <lineage>
        <taxon>Eukaryota</taxon>
        <taxon>Viridiplantae</taxon>
        <taxon>Chlorophyta</taxon>
        <taxon>core chlorophytes</taxon>
        <taxon>Chlorophyceae</taxon>
        <taxon>CS clade</taxon>
        <taxon>Chlamydomonadales</taxon>
        <taxon>Astrephomenaceae</taxon>
        <taxon>Astrephomene</taxon>
    </lineage>
</organism>
<feature type="region of interest" description="Disordered" evidence="7">
    <location>
        <begin position="210"/>
        <end position="233"/>
    </location>
</feature>
<feature type="region of interest" description="Disordered" evidence="7">
    <location>
        <begin position="168"/>
        <end position="196"/>
    </location>
</feature>
<dbReference type="Pfam" id="PF00892">
    <property type="entry name" value="EamA"/>
    <property type="match status" value="1"/>
</dbReference>
<dbReference type="GO" id="GO:0005886">
    <property type="term" value="C:plasma membrane"/>
    <property type="evidence" value="ECO:0007669"/>
    <property type="project" value="UniProtKB-SubCell"/>
</dbReference>
<comment type="caution">
    <text evidence="10">The sequence shown here is derived from an EMBL/GenBank/DDBJ whole genome shotgun (WGS) entry which is preliminary data.</text>
</comment>
<keyword evidence="11" id="KW-1185">Reference proteome</keyword>
<dbReference type="PANTHER" id="PTHR42920">
    <property type="entry name" value="OS03G0707200 PROTEIN-RELATED"/>
    <property type="match status" value="1"/>
</dbReference>
<feature type="non-terminal residue" evidence="10">
    <location>
        <position position="849"/>
    </location>
</feature>
<evidence type="ECO:0000259" key="9">
    <source>
        <dbReference type="Pfam" id="PF00892"/>
    </source>
</evidence>
<feature type="transmembrane region" description="Helical" evidence="8">
    <location>
        <begin position="827"/>
        <end position="845"/>
    </location>
</feature>
<sequence>MPSRLTCRYSSSCKHLGRCPRKSRHGTLNHRCSPSAALPPSPTPTESQPLASGVTRNLPQPASPATATAAATNGTPPTSGGAQQASQPAATPSPTGYIALSLVPVLWGTYNPCIRYLYAEPDPLDPASLTAVRTALSAGALLLPALLGYVYRKVKEAWLHNNSGSEAIIDSSSSSSSTSSGAGSNDSSGQHMRSDATAAFTQTASATGSLELQQKQQQQLPPHQHQPSRHHQERLGLTLAAAADGAADGVAAAAAAAAAEEDDEDGYPGCVQNNGSGGDSRHALLLLQNETAAATAPHALLQYGSSATTTTTSNTPSSSGDSVIASSSNSGGGLFSEPLSGVRLGPLLTRTFRSVVLGGLELGVLNFVGTALQVEGLHSTSATRAGFLAEVTAVLTPLVSYAAGYDIPRQMWLAVAVGLVGSTMVAYDTSQAHETRTAESADATTSTAGTPQAGPLNAAAPSSPASPALAASTAAATEAAATTAVAIPSALAPPGDDAYAALAATIATTVVPEATSDTVAEPAAALLRSSLPQLQDSSLSLGSIDLTQAATQMSGDIATTAGAAAAAANASTTDGLFSAAVQSGTVDAALSAAHTMASAALESTVASVAASNAALEAAGGIAGDAVAAAAAATVTATAAGAAAAAVAAVAATATTVSAASSAATEATTAAAAAAAAAAAVAAPSAGAASQLAITGGEAYLLLACLFYSLCTVRMGQYAPRHDTVALAAMKKVGLSSCSLMWMAANNLQSGAALDSVFSFPDLSSRTPLSIAVLLYSGLGPGASATLLQVTGLSTVPATTAQVIYSMTPLLTAFFAFLILGGEATGPVAWAGGCLIIAAALVAADAQHKQ</sequence>